<sequence length="340" mass="37635">MAGKYAKDQPQGFTNRIEKVAIVGASGQMGKHLTAALLNTGKHTVTAITRIDSNSKLPEGLKVARVDYSGEDDTALIDALRGQQALIITMSVMAPRDTIPKLISAAAKAGVPYILPNWFGHDAANKELCDDSMLSMARDAIRGQITSLGVSKYLQLVCNFWYEFSLGGGPDRYGFDFAKRKFIIFDDGNVPINTTTWPQCGRAIANALSLKELPEDEKDQSPTLSRFANGSIYISSFRLTQRDMFESVKRVTGTTDADWTITHENSEQRWKDGQADLRKGNWNSFTKQLYSRMFFNNGDGDYESRRGLDNDALGLPQEDLDAATARGIKMAENDEVPFAH</sequence>
<evidence type="ECO:0000259" key="4">
    <source>
        <dbReference type="Pfam" id="PF13460"/>
    </source>
</evidence>
<dbReference type="Gene3D" id="3.40.50.720">
    <property type="entry name" value="NAD(P)-binding Rossmann-like Domain"/>
    <property type="match status" value="1"/>
</dbReference>
<dbReference type="InterPro" id="IPR045312">
    <property type="entry name" value="PCBER-like"/>
</dbReference>
<dbReference type="CDD" id="cd05259">
    <property type="entry name" value="PCBER_SDR_a"/>
    <property type="match status" value="1"/>
</dbReference>
<dbReference type="SUPFAM" id="SSF51735">
    <property type="entry name" value="NAD(P)-binding Rossmann-fold domains"/>
    <property type="match status" value="1"/>
</dbReference>
<organism evidence="5 6">
    <name type="scientific">Delitschia confertaspora ATCC 74209</name>
    <dbReference type="NCBI Taxonomy" id="1513339"/>
    <lineage>
        <taxon>Eukaryota</taxon>
        <taxon>Fungi</taxon>
        <taxon>Dikarya</taxon>
        <taxon>Ascomycota</taxon>
        <taxon>Pezizomycotina</taxon>
        <taxon>Dothideomycetes</taxon>
        <taxon>Pleosporomycetidae</taxon>
        <taxon>Pleosporales</taxon>
        <taxon>Delitschiaceae</taxon>
        <taxon>Delitschia</taxon>
    </lineage>
</organism>
<keyword evidence="3" id="KW-0560">Oxidoreductase</keyword>
<dbReference type="OrthoDB" id="419598at2759"/>
<evidence type="ECO:0000256" key="2">
    <source>
        <dbReference type="ARBA" id="ARBA00022857"/>
    </source>
</evidence>
<evidence type="ECO:0000256" key="1">
    <source>
        <dbReference type="ARBA" id="ARBA00005725"/>
    </source>
</evidence>
<dbReference type="PANTHER" id="PTHR47706">
    <property type="entry name" value="NMRA-LIKE FAMILY PROTEIN"/>
    <property type="match status" value="1"/>
</dbReference>
<dbReference type="Pfam" id="PF13460">
    <property type="entry name" value="NAD_binding_10"/>
    <property type="match status" value="1"/>
</dbReference>
<evidence type="ECO:0000313" key="5">
    <source>
        <dbReference type="EMBL" id="KAF2204076.1"/>
    </source>
</evidence>
<evidence type="ECO:0000256" key="3">
    <source>
        <dbReference type="ARBA" id="ARBA00023002"/>
    </source>
</evidence>
<dbReference type="AlphaFoldDB" id="A0A9P4JR68"/>
<reference evidence="5" key="1">
    <citation type="journal article" date="2020" name="Stud. Mycol.">
        <title>101 Dothideomycetes genomes: a test case for predicting lifestyles and emergence of pathogens.</title>
        <authorList>
            <person name="Haridas S."/>
            <person name="Albert R."/>
            <person name="Binder M."/>
            <person name="Bloem J."/>
            <person name="Labutti K."/>
            <person name="Salamov A."/>
            <person name="Andreopoulos B."/>
            <person name="Baker S."/>
            <person name="Barry K."/>
            <person name="Bills G."/>
            <person name="Bluhm B."/>
            <person name="Cannon C."/>
            <person name="Castanera R."/>
            <person name="Culley D."/>
            <person name="Daum C."/>
            <person name="Ezra D."/>
            <person name="Gonzalez J."/>
            <person name="Henrissat B."/>
            <person name="Kuo A."/>
            <person name="Liang C."/>
            <person name="Lipzen A."/>
            <person name="Lutzoni F."/>
            <person name="Magnuson J."/>
            <person name="Mondo S."/>
            <person name="Nolan M."/>
            <person name="Ohm R."/>
            <person name="Pangilinan J."/>
            <person name="Park H.-J."/>
            <person name="Ramirez L."/>
            <person name="Alfaro M."/>
            <person name="Sun H."/>
            <person name="Tritt A."/>
            <person name="Yoshinaga Y."/>
            <person name="Zwiers L.-H."/>
            <person name="Turgeon B."/>
            <person name="Goodwin S."/>
            <person name="Spatafora J."/>
            <person name="Crous P."/>
            <person name="Grigoriev I."/>
        </authorList>
    </citation>
    <scope>NUCLEOTIDE SEQUENCE</scope>
    <source>
        <strain evidence="5">ATCC 74209</strain>
    </source>
</reference>
<protein>
    <submittedName>
        <fullName evidence="5">NAD(P)-binding protein</fullName>
    </submittedName>
</protein>
<comment type="caution">
    <text evidence="5">The sequence shown here is derived from an EMBL/GenBank/DDBJ whole genome shotgun (WGS) entry which is preliminary data.</text>
</comment>
<evidence type="ECO:0000313" key="6">
    <source>
        <dbReference type="Proteomes" id="UP000799536"/>
    </source>
</evidence>
<dbReference type="GO" id="GO:0016491">
    <property type="term" value="F:oxidoreductase activity"/>
    <property type="evidence" value="ECO:0007669"/>
    <property type="project" value="UniProtKB-KW"/>
</dbReference>
<dbReference type="Gene3D" id="3.90.25.10">
    <property type="entry name" value="UDP-galactose 4-epimerase, domain 1"/>
    <property type="match status" value="1"/>
</dbReference>
<dbReference type="InterPro" id="IPR016040">
    <property type="entry name" value="NAD(P)-bd_dom"/>
</dbReference>
<dbReference type="EMBL" id="ML993885">
    <property type="protein sequence ID" value="KAF2204076.1"/>
    <property type="molecule type" value="Genomic_DNA"/>
</dbReference>
<keyword evidence="2" id="KW-0521">NADP</keyword>
<dbReference type="InterPro" id="IPR051609">
    <property type="entry name" value="NmrA/Isoflavone_reductase-like"/>
</dbReference>
<dbReference type="PANTHER" id="PTHR47706:SF7">
    <property type="entry name" value="CIPA-LIKE, PUTATIVE (AFU_ORTHOLOGUE AFUA_1G01630)-RELATED"/>
    <property type="match status" value="1"/>
</dbReference>
<name>A0A9P4JR68_9PLEO</name>
<gene>
    <name evidence="5" type="ORF">GQ43DRAFT_211930</name>
</gene>
<dbReference type="Proteomes" id="UP000799536">
    <property type="component" value="Unassembled WGS sequence"/>
</dbReference>
<comment type="similarity">
    <text evidence="1">Belongs to the NmrA-type oxidoreductase family. Isoflavone reductase subfamily.</text>
</comment>
<proteinExistence type="inferred from homology"/>
<keyword evidence="6" id="KW-1185">Reference proteome</keyword>
<accession>A0A9P4JR68</accession>
<dbReference type="InterPro" id="IPR036291">
    <property type="entry name" value="NAD(P)-bd_dom_sf"/>
</dbReference>
<feature type="domain" description="NAD(P)-binding" evidence="4">
    <location>
        <begin position="24"/>
        <end position="112"/>
    </location>
</feature>